<feature type="coiled-coil region" evidence="3">
    <location>
        <begin position="125"/>
        <end position="159"/>
    </location>
</feature>
<dbReference type="PANTHER" id="PTHR43308:SF1">
    <property type="entry name" value="OUTER MEMBRANE PROTEIN ALPHA"/>
    <property type="match status" value="1"/>
</dbReference>
<evidence type="ECO:0000259" key="4">
    <source>
        <dbReference type="PROSITE" id="PS51272"/>
    </source>
</evidence>
<dbReference type="Pfam" id="PF04966">
    <property type="entry name" value="OprB"/>
    <property type="match status" value="1"/>
</dbReference>
<name>A0A367Q2Q3_9NOSO</name>
<dbReference type="GO" id="GO:0016020">
    <property type="term" value="C:membrane"/>
    <property type="evidence" value="ECO:0007669"/>
    <property type="project" value="InterPro"/>
</dbReference>
<dbReference type="InterPro" id="IPR001119">
    <property type="entry name" value="SLH_dom"/>
</dbReference>
<evidence type="ECO:0000313" key="5">
    <source>
        <dbReference type="EMBL" id="RCJ17594.1"/>
    </source>
</evidence>
<dbReference type="PROSITE" id="PS51272">
    <property type="entry name" value="SLH"/>
    <property type="match status" value="1"/>
</dbReference>
<protein>
    <recommendedName>
        <fullName evidence="4">SLH domain-containing protein</fullName>
    </recommendedName>
</protein>
<organism evidence="5 6">
    <name type="scientific">Nostoc minutum NIES-26</name>
    <dbReference type="NCBI Taxonomy" id="1844469"/>
    <lineage>
        <taxon>Bacteria</taxon>
        <taxon>Bacillati</taxon>
        <taxon>Cyanobacteriota</taxon>
        <taxon>Cyanophyceae</taxon>
        <taxon>Nostocales</taxon>
        <taxon>Nostocaceae</taxon>
        <taxon>Nostoc</taxon>
    </lineage>
</organism>
<dbReference type="InterPro" id="IPR007049">
    <property type="entry name" value="Carb-sel_porin_OprB"/>
</dbReference>
<dbReference type="Proteomes" id="UP000252107">
    <property type="component" value="Unassembled WGS sequence"/>
</dbReference>
<evidence type="ECO:0000256" key="2">
    <source>
        <dbReference type="RuleBase" id="RU363072"/>
    </source>
</evidence>
<evidence type="ECO:0000313" key="6">
    <source>
        <dbReference type="Proteomes" id="UP000252107"/>
    </source>
</evidence>
<dbReference type="Pfam" id="PF00395">
    <property type="entry name" value="SLH"/>
    <property type="match status" value="1"/>
</dbReference>
<dbReference type="InterPro" id="IPR038673">
    <property type="entry name" value="OprB_sf"/>
</dbReference>
<proteinExistence type="inferred from homology"/>
<dbReference type="InterPro" id="IPR047684">
    <property type="entry name" value="Por_som-like"/>
</dbReference>
<dbReference type="Gene3D" id="2.40.160.180">
    <property type="entry name" value="Carbohydrate-selective porin OprB"/>
    <property type="match status" value="1"/>
</dbReference>
<dbReference type="NCBIfam" id="NF033921">
    <property type="entry name" value="por_somb"/>
    <property type="match status" value="1"/>
</dbReference>
<dbReference type="EMBL" id="LXQD01000355">
    <property type="protein sequence ID" value="RCJ17594.1"/>
    <property type="molecule type" value="Genomic_DNA"/>
</dbReference>
<dbReference type="PANTHER" id="PTHR43308">
    <property type="entry name" value="OUTER MEMBRANE PROTEIN ALPHA-RELATED"/>
    <property type="match status" value="1"/>
</dbReference>
<feature type="domain" description="SLH" evidence="4">
    <location>
        <begin position="42"/>
        <end position="115"/>
    </location>
</feature>
<dbReference type="AlphaFoldDB" id="A0A367Q2Q3"/>
<dbReference type="InterPro" id="IPR051465">
    <property type="entry name" value="Cell_Envelope_Struct_Comp"/>
</dbReference>
<sequence>MFSFLRVSLGLVHAVLISIWVLTAIASVKAEDALGVSTPITSVSQLSDVQPTDWAFGALQSLVERYGCIAGYPDGNFKGDVSRQAALRLRAMTRFEFAAALNACLDRINQRITADITDIVAKEDLATLQKLQEEFKTELASLRGRVDAVEARTDKLEKQQFSTNIKLSGQLIFAAIDAFGDASRSGNGDESNLTFSTRLRLNLKTSFTKPKKPKDKFPKDELLVRIQASNVINPTAPGNETRSSFASGSNSTNEAFVSKLQYTYEPNDRVKILAATGFNTYFDDWEVVNPLKSDADGTISRFGRYSPIFRLGGDTGVGVTYKPNENIKVEMAYLAKNSNNPASGLFNGSYGALGQIVFYPNNKDTTTKIAFTYVNAYNKDGLGHNTGSLPSNLEGRTVSSNSYGIETNVRISDRFQLGGWVSYTNARALTGEVKGKADIWSWAVTLAFPDLGKEGNLGGIIIGMQPKLTGTSAPLSGLPRRDPDTGFHIEGFYRFQINDKISITPGLIWLTAPNHDAQNGDIFLGVVRTTFQI</sequence>
<evidence type="ECO:0000256" key="3">
    <source>
        <dbReference type="SAM" id="Coils"/>
    </source>
</evidence>
<gene>
    <name evidence="5" type="ORF">A6770_33755</name>
</gene>
<dbReference type="GO" id="GO:0015288">
    <property type="term" value="F:porin activity"/>
    <property type="evidence" value="ECO:0007669"/>
    <property type="project" value="InterPro"/>
</dbReference>
<comment type="caution">
    <text evidence="5">The sequence shown here is derived from an EMBL/GenBank/DDBJ whole genome shotgun (WGS) entry which is preliminary data.</text>
</comment>
<keyword evidence="3" id="KW-0175">Coiled coil</keyword>
<reference evidence="5" key="1">
    <citation type="submission" date="2016-04" db="EMBL/GenBank/DDBJ databases">
        <authorList>
            <person name="Tabuchi Yagui T.R."/>
        </authorList>
    </citation>
    <scope>NUCLEOTIDE SEQUENCE [LARGE SCALE GENOMIC DNA]</scope>
    <source>
        <strain evidence="5">NIES-26</strain>
    </source>
</reference>
<evidence type="ECO:0000256" key="1">
    <source>
        <dbReference type="ARBA" id="ARBA00008769"/>
    </source>
</evidence>
<comment type="similarity">
    <text evidence="1 2">Belongs to the OprB family.</text>
</comment>
<keyword evidence="6" id="KW-1185">Reference proteome</keyword>
<accession>A0A367Q2Q3</accession>
<dbReference type="GO" id="GO:0008643">
    <property type="term" value="P:carbohydrate transport"/>
    <property type="evidence" value="ECO:0007669"/>
    <property type="project" value="InterPro"/>
</dbReference>